<organism evidence="1 2">
    <name type="scientific">Racocetra fulgida</name>
    <dbReference type="NCBI Taxonomy" id="60492"/>
    <lineage>
        <taxon>Eukaryota</taxon>
        <taxon>Fungi</taxon>
        <taxon>Fungi incertae sedis</taxon>
        <taxon>Mucoromycota</taxon>
        <taxon>Glomeromycotina</taxon>
        <taxon>Glomeromycetes</taxon>
        <taxon>Diversisporales</taxon>
        <taxon>Gigasporaceae</taxon>
        <taxon>Racocetra</taxon>
    </lineage>
</organism>
<gene>
    <name evidence="1" type="ORF">RFULGI_LOCUS17011</name>
</gene>
<dbReference type="EMBL" id="CAJVPZ010063965">
    <property type="protein sequence ID" value="CAG8793814.1"/>
    <property type="molecule type" value="Genomic_DNA"/>
</dbReference>
<dbReference type="Proteomes" id="UP000789396">
    <property type="component" value="Unassembled WGS sequence"/>
</dbReference>
<proteinExistence type="predicted"/>
<sequence>GNNFANQLVKDYFDKDNEDDLMETNYLNELAKDHFNRSELVENNNNNKSVSNEDWLETEEDTMDNLYVGRLKKSEGLEDAKKRTFLCKHTGTYKPNKSAGFDKQRNKTLCKVGCTWHINIVKKDEHRGYNLDQQSIQFLPQFRKLSEEMLEDICFWTLECNLNATKQYRMLVSKYQCRVIKQDLYNVIHIIRHKKVPVKNDAFKVLNFLLEKKADNLE</sequence>
<feature type="non-terminal residue" evidence="1">
    <location>
        <position position="218"/>
    </location>
</feature>
<evidence type="ECO:0000313" key="2">
    <source>
        <dbReference type="Proteomes" id="UP000789396"/>
    </source>
</evidence>
<name>A0A9N9JTW6_9GLOM</name>
<dbReference type="OrthoDB" id="2444612at2759"/>
<evidence type="ECO:0000313" key="1">
    <source>
        <dbReference type="EMBL" id="CAG8793814.1"/>
    </source>
</evidence>
<keyword evidence="2" id="KW-1185">Reference proteome</keyword>
<dbReference type="AlphaFoldDB" id="A0A9N9JTW6"/>
<comment type="caution">
    <text evidence="1">The sequence shown here is derived from an EMBL/GenBank/DDBJ whole genome shotgun (WGS) entry which is preliminary data.</text>
</comment>
<accession>A0A9N9JTW6</accession>
<reference evidence="1" key="1">
    <citation type="submission" date="2021-06" db="EMBL/GenBank/DDBJ databases">
        <authorList>
            <person name="Kallberg Y."/>
            <person name="Tangrot J."/>
            <person name="Rosling A."/>
        </authorList>
    </citation>
    <scope>NUCLEOTIDE SEQUENCE</scope>
    <source>
        <strain evidence="1">IN212</strain>
    </source>
</reference>
<protein>
    <submittedName>
        <fullName evidence="1">5890_t:CDS:1</fullName>
    </submittedName>
</protein>